<gene>
    <name evidence="2" type="ORF">TCON_2107</name>
</gene>
<comment type="caution">
    <text evidence="2">The sequence shown here is derived from an EMBL/GenBank/DDBJ whole genome shotgun (WGS) entry which is preliminary data.</text>
</comment>
<keyword evidence="2" id="KW-0808">Transferase</keyword>
<dbReference type="InterPro" id="IPR014721">
    <property type="entry name" value="Ribsml_uS5_D2-typ_fold_subgr"/>
</dbReference>
<evidence type="ECO:0000313" key="2">
    <source>
        <dbReference type="EMBL" id="KAF7682677.1"/>
    </source>
</evidence>
<dbReference type="SUPFAM" id="SSF54211">
    <property type="entry name" value="Ribosomal protein S5 domain 2-like"/>
    <property type="match status" value="1"/>
</dbReference>
<accession>A0ABQ7HX41</accession>
<organism evidence="2 3">
    <name type="scientific">Astathelohania contejeani</name>
    <dbReference type="NCBI Taxonomy" id="164912"/>
    <lineage>
        <taxon>Eukaryota</taxon>
        <taxon>Fungi</taxon>
        <taxon>Fungi incertae sedis</taxon>
        <taxon>Microsporidia</taxon>
        <taxon>Astathelohaniidae</taxon>
        <taxon>Astathelohania</taxon>
    </lineage>
</organism>
<keyword evidence="3" id="KW-1185">Reference proteome</keyword>
<dbReference type="EMBL" id="SBIQ01000203">
    <property type="protein sequence ID" value="KAF7682677.1"/>
    <property type="molecule type" value="Genomic_DNA"/>
</dbReference>
<dbReference type="Pfam" id="PF00288">
    <property type="entry name" value="GHMP_kinases_N"/>
    <property type="match status" value="1"/>
</dbReference>
<dbReference type="GO" id="GO:0016301">
    <property type="term" value="F:kinase activity"/>
    <property type="evidence" value="ECO:0007669"/>
    <property type="project" value="UniProtKB-KW"/>
</dbReference>
<proteinExistence type="predicted"/>
<dbReference type="Proteomes" id="UP001516464">
    <property type="component" value="Unassembled WGS sequence"/>
</dbReference>
<evidence type="ECO:0000313" key="3">
    <source>
        <dbReference type="Proteomes" id="UP001516464"/>
    </source>
</evidence>
<name>A0ABQ7HX41_9MICR</name>
<sequence length="323" mass="36115">MIEIKIPGKIVASGGYLVVKGHPALCITTDSYCTFRANFQQSSTFSFELVTEFNERLSYPSSEEDIKNESSKYFGLIVKTFHRIVNKTPQGSIKAFVSFDDGFFIRKGTSLVDSLKTGLGSSACLIVGTVYLLMISHRISPDKLTDICFQINRIIAPAASSCDVVSCASGSMIFQRIGDTFTYRTVDLSGIYILIGGFDLSTSTREMLKEMQGIDMNELEEVNSKITSAIPQWNKLLFKEYLIKLRKISKKVVPDRQYNALIKMFDWDILGCGTSGSGGEDCVWCAVKDKKAWDTWKNLFTYTKIMKAGNLKVEGNTLDVWNN</sequence>
<reference evidence="2 3" key="1">
    <citation type="submission" date="2019-01" db="EMBL/GenBank/DDBJ databases">
        <title>Genomes sequencing and comparative genomics of infectious freshwater microsporidia, Cucumispora dikerogammari and Thelohania contejeani.</title>
        <authorList>
            <person name="Cormier A."/>
            <person name="Giraud I."/>
            <person name="Wattier R."/>
            <person name="Teixeira M."/>
            <person name="Grandjean F."/>
            <person name="Rigaud T."/>
            <person name="Cordaux R."/>
        </authorList>
    </citation>
    <scope>NUCLEOTIDE SEQUENCE [LARGE SCALE GENOMIC DNA]</scope>
    <source>
        <strain evidence="2">T1</strain>
        <tissue evidence="2">Spores</tissue>
    </source>
</reference>
<dbReference type="InterPro" id="IPR020568">
    <property type="entry name" value="Ribosomal_Su5_D2-typ_SF"/>
</dbReference>
<protein>
    <submittedName>
        <fullName evidence="2">Phosphomevalonate kinase</fullName>
    </submittedName>
</protein>
<evidence type="ECO:0000259" key="1">
    <source>
        <dbReference type="Pfam" id="PF00288"/>
    </source>
</evidence>
<keyword evidence="2" id="KW-0418">Kinase</keyword>
<feature type="domain" description="GHMP kinase N-terminal" evidence="1">
    <location>
        <begin position="115"/>
        <end position="170"/>
    </location>
</feature>
<dbReference type="InterPro" id="IPR006204">
    <property type="entry name" value="GHMP_kinase_N_dom"/>
</dbReference>
<dbReference type="Gene3D" id="3.30.230.10">
    <property type="match status" value="1"/>
</dbReference>